<reference evidence="1" key="1">
    <citation type="submission" date="2021-07" db="EMBL/GenBank/DDBJ databases">
        <authorList>
            <person name="Stanton E."/>
        </authorList>
    </citation>
    <scope>NUCLEOTIDE SEQUENCE</scope>
    <source>
        <strain evidence="1">2021EL-01139</strain>
    </source>
</reference>
<proteinExistence type="predicted"/>
<comment type="caution">
    <text evidence="1">The sequence shown here is derived from an EMBL/GenBank/DDBJ whole genome shotgun (WGS) entry which is preliminary data.</text>
</comment>
<protein>
    <submittedName>
        <fullName evidence="1">Uncharacterized protein</fullName>
    </submittedName>
</protein>
<sequence>MSFDILENRKWLNLNETVRLLQKKVDESIRLSDVARLIADKDINPSIFFHTPVFAREVRIEEKPLAYILAETETALSCNRHLLGQEAIIKETIVTHAMPVNQNIIRLKGIWSVLPIGITRYEAEKIYSEEEQLSSPCRSLYDVKGVIVSDMNKYYQIVNSFDVQRELMELVHLTKEQNLAENGFLKSHIEKLMGIRDRFESGSSYESFIPCIEMPLNAYLTLKKEDINDFMSNWSQPEKKISSKTTNAQAEFIYGLIRTHYGLDVAENPRRHIEGKTGAIRLAFEKEGLNLPSGNTVSSWLKDIIS</sequence>
<evidence type="ECO:0000313" key="1">
    <source>
        <dbReference type="EMBL" id="MBW3115783.1"/>
    </source>
</evidence>
<gene>
    <name evidence="1" type="ORF">KYI77_04840</name>
</gene>
<dbReference type="AlphaFoldDB" id="A0AAE3CV04"/>
<evidence type="ECO:0000313" key="2">
    <source>
        <dbReference type="Proteomes" id="UP001155882"/>
    </source>
</evidence>
<organism evidence="1 2">
    <name type="scientific">Providencia rettgeri</name>
    <dbReference type="NCBI Taxonomy" id="587"/>
    <lineage>
        <taxon>Bacteria</taxon>
        <taxon>Pseudomonadati</taxon>
        <taxon>Pseudomonadota</taxon>
        <taxon>Gammaproteobacteria</taxon>
        <taxon>Enterobacterales</taxon>
        <taxon>Morganellaceae</taxon>
        <taxon>Providencia</taxon>
    </lineage>
</organism>
<dbReference type="EMBL" id="JAHWLI010000010">
    <property type="protein sequence ID" value="MBW3115783.1"/>
    <property type="molecule type" value="Genomic_DNA"/>
</dbReference>
<name>A0AAE3CV04_PRORE</name>
<dbReference type="RefSeq" id="WP_165880633.1">
    <property type="nucleotide sequence ID" value="NZ_JAAOIA010000036.1"/>
</dbReference>
<dbReference type="Proteomes" id="UP001155882">
    <property type="component" value="Unassembled WGS sequence"/>
</dbReference>
<accession>A0AAE3CV04</accession>